<organism evidence="1 2">
    <name type="scientific">Bosea eneae</name>
    <dbReference type="NCBI Taxonomy" id="151454"/>
    <lineage>
        <taxon>Bacteria</taxon>
        <taxon>Pseudomonadati</taxon>
        <taxon>Pseudomonadota</taxon>
        <taxon>Alphaproteobacteria</taxon>
        <taxon>Hyphomicrobiales</taxon>
        <taxon>Boseaceae</taxon>
        <taxon>Bosea</taxon>
    </lineage>
</organism>
<protein>
    <submittedName>
        <fullName evidence="1">Uncharacterized protein</fullName>
    </submittedName>
</protein>
<proteinExistence type="predicted"/>
<comment type="caution">
    <text evidence="1">The sequence shown here is derived from an EMBL/GenBank/DDBJ whole genome shotgun (WGS) entry which is preliminary data.</text>
</comment>
<reference evidence="2" key="1">
    <citation type="journal article" date="2019" name="Int. J. Syst. Evol. Microbiol.">
        <title>The Global Catalogue of Microorganisms (GCM) 10K type strain sequencing project: providing services to taxonomists for standard genome sequencing and annotation.</title>
        <authorList>
            <consortium name="The Broad Institute Genomics Platform"/>
            <consortium name="The Broad Institute Genome Sequencing Center for Infectious Disease"/>
            <person name="Wu L."/>
            <person name="Ma J."/>
        </authorList>
    </citation>
    <scope>NUCLEOTIDE SEQUENCE [LARGE SCALE GENOMIC DNA]</scope>
    <source>
        <strain evidence="2">NCAIM B.01391</strain>
    </source>
</reference>
<sequence length="363" mass="41429">MTENADIAPTRLPDHRSVEAILPQLPDGADEKALAAALSEAFPSFVFFAVNYADEYWRVERSVLAADGTRIAEYRSWMEAELAKDKGDVRAVWNRLRESDLQISEWHGNSAYAFASTGPGAADYLQISLGREVEWRAGPIVDPTYQPWSQDELLDPSWIKHGDLSDDKVLAGPLYRLTTRAGGGVVHLRTFLGRCARLERAKREASRPEMEQRVWVDSDGTQTPFLQAQPDWFESAPREVRFFQDWEESSARTARVYEHWALDIRDYEHRGERDIGFITRPLRLPAQRLETGEASVHILMDRIEAIDREVGLTFGWFFLMTHGNRVDPGVGEAIARGLREARVRLPDQDARVLLRWADRSYGF</sequence>
<evidence type="ECO:0000313" key="2">
    <source>
        <dbReference type="Proteomes" id="UP001596053"/>
    </source>
</evidence>
<accession>A0ABW0J0W4</accession>
<gene>
    <name evidence="1" type="ORF">ACFPOB_25900</name>
</gene>
<keyword evidence="2" id="KW-1185">Reference proteome</keyword>
<dbReference type="Proteomes" id="UP001596053">
    <property type="component" value="Unassembled WGS sequence"/>
</dbReference>
<name>A0ABW0J0W4_9HYPH</name>
<dbReference type="EMBL" id="JBHSLW010000055">
    <property type="protein sequence ID" value="MFC5422988.1"/>
    <property type="molecule type" value="Genomic_DNA"/>
</dbReference>
<evidence type="ECO:0000313" key="1">
    <source>
        <dbReference type="EMBL" id="MFC5422988.1"/>
    </source>
</evidence>
<dbReference type="RefSeq" id="WP_377801186.1">
    <property type="nucleotide sequence ID" value="NZ_JBHSLW010000055.1"/>
</dbReference>